<protein>
    <submittedName>
        <fullName evidence="1">Uncharacterized protein</fullName>
    </submittedName>
</protein>
<accession>A0AAE1C1E5</accession>
<dbReference type="AlphaFoldDB" id="A0AAE1C1E5"/>
<reference evidence="1" key="1">
    <citation type="submission" date="2023-07" db="EMBL/GenBank/DDBJ databases">
        <title>Black Yeasts Isolated from many extreme environments.</title>
        <authorList>
            <person name="Coleine C."/>
            <person name="Stajich J.E."/>
            <person name="Selbmann L."/>
        </authorList>
    </citation>
    <scope>NUCLEOTIDE SEQUENCE</scope>
    <source>
        <strain evidence="1">CCFEE 5485</strain>
    </source>
</reference>
<keyword evidence="2" id="KW-1185">Reference proteome</keyword>
<gene>
    <name evidence="1" type="ORF">LTR78_005864</name>
</gene>
<proteinExistence type="predicted"/>
<evidence type="ECO:0000313" key="1">
    <source>
        <dbReference type="EMBL" id="KAK3674395.1"/>
    </source>
</evidence>
<organism evidence="1 2">
    <name type="scientific">Recurvomyces mirabilis</name>
    <dbReference type="NCBI Taxonomy" id="574656"/>
    <lineage>
        <taxon>Eukaryota</taxon>
        <taxon>Fungi</taxon>
        <taxon>Dikarya</taxon>
        <taxon>Ascomycota</taxon>
        <taxon>Pezizomycotina</taxon>
        <taxon>Dothideomycetes</taxon>
        <taxon>Dothideomycetidae</taxon>
        <taxon>Mycosphaerellales</taxon>
        <taxon>Teratosphaeriaceae</taxon>
        <taxon>Recurvomyces</taxon>
    </lineage>
</organism>
<evidence type="ECO:0000313" key="2">
    <source>
        <dbReference type="Proteomes" id="UP001274830"/>
    </source>
</evidence>
<comment type="caution">
    <text evidence="1">The sequence shown here is derived from an EMBL/GenBank/DDBJ whole genome shotgun (WGS) entry which is preliminary data.</text>
</comment>
<sequence length="92" mass="11194">MGHDHFIVNEHKANDFVYLHMGHDFIVNEHKANDFVHLHMGHDFIVNEYKANDFVHLHMGHDYIHEANYLICYFHHQILYFFHPDSYNLFQV</sequence>
<dbReference type="Proteomes" id="UP001274830">
    <property type="component" value="Unassembled WGS sequence"/>
</dbReference>
<name>A0AAE1C1E5_9PEZI</name>
<dbReference type="EMBL" id="JAUTXT010000020">
    <property type="protein sequence ID" value="KAK3674395.1"/>
    <property type="molecule type" value="Genomic_DNA"/>
</dbReference>